<dbReference type="Proteomes" id="UP000706926">
    <property type="component" value="Unassembled WGS sequence"/>
</dbReference>
<keyword evidence="4" id="KW-1185">Reference proteome</keyword>
<name>A0ABS4FGL7_9BACL</name>
<evidence type="ECO:0000256" key="1">
    <source>
        <dbReference type="SAM" id="MobiDB-lite"/>
    </source>
</evidence>
<dbReference type="EMBL" id="JAGGKI010000013">
    <property type="protein sequence ID" value="MBP1895370.1"/>
    <property type="molecule type" value="Genomic_DNA"/>
</dbReference>
<evidence type="ECO:0000313" key="3">
    <source>
        <dbReference type="EMBL" id="MBP1895370.1"/>
    </source>
</evidence>
<gene>
    <name evidence="3" type="ORF">J2Z18_004480</name>
</gene>
<comment type="caution">
    <text evidence="3">The sequence shown here is derived from an EMBL/GenBank/DDBJ whole genome shotgun (WGS) entry which is preliminary data.</text>
</comment>
<proteinExistence type="predicted"/>
<organism evidence="3 4">
    <name type="scientific">Paenibacillus lactis</name>
    <dbReference type="NCBI Taxonomy" id="228574"/>
    <lineage>
        <taxon>Bacteria</taxon>
        <taxon>Bacillati</taxon>
        <taxon>Bacillota</taxon>
        <taxon>Bacilli</taxon>
        <taxon>Bacillales</taxon>
        <taxon>Paenibacillaceae</taxon>
        <taxon>Paenibacillus</taxon>
    </lineage>
</organism>
<feature type="region of interest" description="Disordered" evidence="1">
    <location>
        <begin position="143"/>
        <end position="167"/>
    </location>
</feature>
<dbReference type="RefSeq" id="WP_007128361.1">
    <property type="nucleotide sequence ID" value="NZ_BOSA01000003.1"/>
</dbReference>
<keyword evidence="2" id="KW-0732">Signal</keyword>
<reference evidence="3 4" key="1">
    <citation type="submission" date="2021-03" db="EMBL/GenBank/DDBJ databases">
        <title>Genomic Encyclopedia of Type Strains, Phase IV (KMG-IV): sequencing the most valuable type-strain genomes for metagenomic binning, comparative biology and taxonomic classification.</title>
        <authorList>
            <person name="Goeker M."/>
        </authorList>
    </citation>
    <scope>NUCLEOTIDE SEQUENCE [LARGE SCALE GENOMIC DNA]</scope>
    <source>
        <strain evidence="3 4">DSM 15596</strain>
    </source>
</reference>
<evidence type="ECO:0000313" key="4">
    <source>
        <dbReference type="Proteomes" id="UP000706926"/>
    </source>
</evidence>
<feature type="chain" id="PRO_5046267507" description="Sporulation protein" evidence="2">
    <location>
        <begin position="26"/>
        <end position="227"/>
    </location>
</feature>
<sequence>MNPFWSRCKAPILGSALLLALTACQNQTDNQQNTQKAQNVHPNAAHHVQDPDLIPSYHGMKTRTTNENGETTSEMGTTVYSLIGSSSLHEGGVSSHVQSRLAGLGIEGIKAFVVNDTIILAQAESTVSSNQYDHIQRRVLSQMDGLSGKGEPDPGVTGKETSQTDNLSQAREEVRNMFNKHVQILTVTHPEAPGLIDRIASKLHDSPRDASIAGDITKLLQMTSKEQ</sequence>
<accession>A0ABS4FGL7</accession>
<evidence type="ECO:0000256" key="2">
    <source>
        <dbReference type="SAM" id="SignalP"/>
    </source>
</evidence>
<feature type="signal peptide" evidence="2">
    <location>
        <begin position="1"/>
        <end position="25"/>
    </location>
</feature>
<evidence type="ECO:0008006" key="5">
    <source>
        <dbReference type="Google" id="ProtNLM"/>
    </source>
</evidence>
<protein>
    <recommendedName>
        <fullName evidence="5">Sporulation protein</fullName>
    </recommendedName>
</protein>
<dbReference type="PROSITE" id="PS51257">
    <property type="entry name" value="PROKAR_LIPOPROTEIN"/>
    <property type="match status" value="1"/>
</dbReference>
<dbReference type="GeneID" id="95406387"/>